<sequence>MSGPFARSCMILELYTAASGGKLLVSKRGMVMLEVVDEKTTSQASARFFESSITQALCCRSTFEEVPLPCQRIPQVNLLNATHGRCSRTGPRLASCEEALGSGMGVATGLASAFCLAC</sequence>
<proteinExistence type="predicted"/>
<dbReference type="AlphaFoldDB" id="A0A9W9YRU1"/>
<evidence type="ECO:0000313" key="1">
    <source>
        <dbReference type="EMBL" id="KAJ7365050.1"/>
    </source>
</evidence>
<accession>A0A9W9YRU1</accession>
<comment type="caution">
    <text evidence="1">The sequence shown here is derived from an EMBL/GenBank/DDBJ whole genome shotgun (WGS) entry which is preliminary data.</text>
</comment>
<keyword evidence="2" id="KW-1185">Reference proteome</keyword>
<organism evidence="1 2">
    <name type="scientific">Desmophyllum pertusum</name>
    <dbReference type="NCBI Taxonomy" id="174260"/>
    <lineage>
        <taxon>Eukaryota</taxon>
        <taxon>Metazoa</taxon>
        <taxon>Cnidaria</taxon>
        <taxon>Anthozoa</taxon>
        <taxon>Hexacorallia</taxon>
        <taxon>Scleractinia</taxon>
        <taxon>Caryophylliina</taxon>
        <taxon>Caryophylliidae</taxon>
        <taxon>Desmophyllum</taxon>
    </lineage>
</organism>
<protein>
    <submittedName>
        <fullName evidence="1">Uncharacterized protein</fullName>
    </submittedName>
</protein>
<evidence type="ECO:0000313" key="2">
    <source>
        <dbReference type="Proteomes" id="UP001163046"/>
    </source>
</evidence>
<gene>
    <name evidence="1" type="ORF">OS493_007692</name>
</gene>
<dbReference type="EMBL" id="MU827304">
    <property type="protein sequence ID" value="KAJ7365050.1"/>
    <property type="molecule type" value="Genomic_DNA"/>
</dbReference>
<dbReference type="Proteomes" id="UP001163046">
    <property type="component" value="Unassembled WGS sequence"/>
</dbReference>
<name>A0A9W9YRU1_9CNID</name>
<reference evidence="1" key="1">
    <citation type="submission" date="2023-01" db="EMBL/GenBank/DDBJ databases">
        <title>Genome assembly of the deep-sea coral Lophelia pertusa.</title>
        <authorList>
            <person name="Herrera S."/>
            <person name="Cordes E."/>
        </authorList>
    </citation>
    <scope>NUCLEOTIDE SEQUENCE</scope>
    <source>
        <strain evidence="1">USNM1676648</strain>
        <tissue evidence="1">Polyp</tissue>
    </source>
</reference>